<accession>A0A1X0A8S8</accession>
<reference evidence="1 2" key="1">
    <citation type="submission" date="2017-02" db="EMBL/GenBank/DDBJ databases">
        <title>The new phylogeny of genus Mycobacterium.</title>
        <authorList>
            <person name="Tortoli E."/>
            <person name="Trovato A."/>
            <person name="Cirillo D.M."/>
        </authorList>
    </citation>
    <scope>NUCLEOTIDE SEQUENCE [LARGE SCALE GENOMIC DNA]</scope>
    <source>
        <strain evidence="1 2">DSM 45057</strain>
    </source>
</reference>
<gene>
    <name evidence="1" type="ORF">BST12_00700</name>
</gene>
<dbReference type="RefSeq" id="WP_083111066.1">
    <property type="nucleotide sequence ID" value="NZ_JACKTS010000031.1"/>
</dbReference>
<keyword evidence="2" id="KW-1185">Reference proteome</keyword>
<dbReference type="EMBL" id="MVHE01000001">
    <property type="protein sequence ID" value="ORA26432.1"/>
    <property type="molecule type" value="Genomic_DNA"/>
</dbReference>
<dbReference type="Proteomes" id="UP000192284">
    <property type="component" value="Unassembled WGS sequence"/>
</dbReference>
<dbReference type="InterPro" id="IPR032801">
    <property type="entry name" value="PXL2A/B/C"/>
</dbReference>
<dbReference type="InterPro" id="IPR036249">
    <property type="entry name" value="Thioredoxin-like_sf"/>
</dbReference>
<sequence length="191" mass="20899">MTQSTTISPGSVVAARELNTVSGTAVLVPDPQHVIHLQFRRFAGCPICNMHLQSVLRRHDEIEAAGIREVVVFHSTDEELRRHVSDLPFAVVGDPEKRLYAEFGVESSPRAVLNPRAVAPVFRGMVAQRRLLPTITGDRADARPPNLHPTGGRLGLPADFLIGSDGLVIACKYGTHADDQWSVDELLAQLR</sequence>
<evidence type="ECO:0000313" key="2">
    <source>
        <dbReference type="Proteomes" id="UP000192284"/>
    </source>
</evidence>
<evidence type="ECO:0000313" key="1">
    <source>
        <dbReference type="EMBL" id="ORA26432.1"/>
    </source>
</evidence>
<dbReference type="Gene3D" id="3.40.30.10">
    <property type="entry name" value="Glutaredoxin"/>
    <property type="match status" value="1"/>
</dbReference>
<dbReference type="Pfam" id="PF13911">
    <property type="entry name" value="AhpC-TSA_2"/>
    <property type="match status" value="1"/>
</dbReference>
<comment type="caution">
    <text evidence="1">The sequence shown here is derived from an EMBL/GenBank/DDBJ whole genome shotgun (WGS) entry which is preliminary data.</text>
</comment>
<proteinExistence type="predicted"/>
<dbReference type="AlphaFoldDB" id="A0A1X0A8S8"/>
<dbReference type="SUPFAM" id="SSF52833">
    <property type="entry name" value="Thioredoxin-like"/>
    <property type="match status" value="1"/>
</dbReference>
<name>A0A1X0A8S8_MYCAN</name>
<protein>
    <submittedName>
        <fullName evidence="1">Alkyl hydroperoxide reductase</fullName>
    </submittedName>
</protein>
<dbReference type="OrthoDB" id="9809746at2"/>
<organism evidence="1 2">
    <name type="scientific">Mycobacterium angelicum</name>
    <dbReference type="NCBI Taxonomy" id="470074"/>
    <lineage>
        <taxon>Bacteria</taxon>
        <taxon>Bacillati</taxon>
        <taxon>Actinomycetota</taxon>
        <taxon>Actinomycetes</taxon>
        <taxon>Mycobacteriales</taxon>
        <taxon>Mycobacteriaceae</taxon>
        <taxon>Mycobacterium</taxon>
    </lineage>
</organism>
<dbReference type="CDD" id="cd02970">
    <property type="entry name" value="PRX_like2"/>
    <property type="match status" value="1"/>
</dbReference>